<dbReference type="PANTHER" id="PTHR34657">
    <property type="entry name" value="EMBRYO SAC DEVELOPMENT ARREST 6"/>
    <property type="match status" value="1"/>
</dbReference>
<sequence>MNQHHRGVPPNKRKDREYQKPSKFIKPSPHQRATANTVSNNKKESSAAASTNQLVAGYMAHEFLSKGTLLGQPWQQIAKPGWSAEPNKMRRHEKYVEIAGLLKRDGGVQIPGVFNPTQVNPFSQL</sequence>
<reference evidence="2" key="1">
    <citation type="journal article" date="2016" name="Nat. Genet.">
        <title>A high-quality carrot genome assembly provides new insights into carotenoid accumulation and asterid genome evolution.</title>
        <authorList>
            <person name="Iorizzo M."/>
            <person name="Ellison S."/>
            <person name="Senalik D."/>
            <person name="Zeng P."/>
            <person name="Satapoomin P."/>
            <person name="Huang J."/>
            <person name="Bowman M."/>
            <person name="Iovene M."/>
            <person name="Sanseverino W."/>
            <person name="Cavagnaro P."/>
            <person name="Yildiz M."/>
            <person name="Macko-Podgorni A."/>
            <person name="Moranska E."/>
            <person name="Grzebelus E."/>
            <person name="Grzebelus D."/>
            <person name="Ashrafi H."/>
            <person name="Zheng Z."/>
            <person name="Cheng S."/>
            <person name="Spooner D."/>
            <person name="Van Deynze A."/>
            <person name="Simon P."/>
        </authorList>
    </citation>
    <scope>NUCLEOTIDE SEQUENCE</scope>
    <source>
        <tissue evidence="2">Leaf</tissue>
    </source>
</reference>
<accession>A0AAF0WCU0</accession>
<feature type="region of interest" description="Disordered" evidence="1">
    <location>
        <begin position="1"/>
        <end position="49"/>
    </location>
</feature>
<dbReference type="AlphaFoldDB" id="A0AAF0WCU0"/>
<evidence type="ECO:0000313" key="2">
    <source>
        <dbReference type="EMBL" id="WOG87162.1"/>
    </source>
</evidence>
<name>A0AAF0WCU0_DAUCS</name>
<proteinExistence type="predicted"/>
<organism evidence="2 3">
    <name type="scientific">Daucus carota subsp. sativus</name>
    <name type="common">Carrot</name>
    <dbReference type="NCBI Taxonomy" id="79200"/>
    <lineage>
        <taxon>Eukaryota</taxon>
        <taxon>Viridiplantae</taxon>
        <taxon>Streptophyta</taxon>
        <taxon>Embryophyta</taxon>
        <taxon>Tracheophyta</taxon>
        <taxon>Spermatophyta</taxon>
        <taxon>Magnoliopsida</taxon>
        <taxon>eudicotyledons</taxon>
        <taxon>Gunneridae</taxon>
        <taxon>Pentapetalae</taxon>
        <taxon>asterids</taxon>
        <taxon>campanulids</taxon>
        <taxon>Apiales</taxon>
        <taxon>Apiaceae</taxon>
        <taxon>Apioideae</taxon>
        <taxon>Scandiceae</taxon>
        <taxon>Daucinae</taxon>
        <taxon>Daucus</taxon>
        <taxon>Daucus sect. Daucus</taxon>
    </lineage>
</organism>
<dbReference type="Proteomes" id="UP000077755">
    <property type="component" value="Chromosome 2"/>
</dbReference>
<feature type="compositionally biased region" description="Polar residues" evidence="1">
    <location>
        <begin position="31"/>
        <end position="40"/>
    </location>
</feature>
<evidence type="ECO:0000313" key="3">
    <source>
        <dbReference type="Proteomes" id="UP000077755"/>
    </source>
</evidence>
<reference evidence="2" key="2">
    <citation type="submission" date="2022-03" db="EMBL/GenBank/DDBJ databases">
        <title>Draft title - Genomic analysis of global carrot germplasm unveils the trajectory of domestication and the origin of high carotenoid orange carrot.</title>
        <authorList>
            <person name="Iorizzo M."/>
            <person name="Ellison S."/>
            <person name="Senalik D."/>
            <person name="Macko-Podgorni A."/>
            <person name="Grzebelus D."/>
            <person name="Bostan H."/>
            <person name="Rolling W."/>
            <person name="Curaba J."/>
            <person name="Simon P."/>
        </authorList>
    </citation>
    <scope>NUCLEOTIDE SEQUENCE</scope>
    <source>
        <tissue evidence="2">Leaf</tissue>
    </source>
</reference>
<gene>
    <name evidence="2" type="ORF">DCAR_0206385</name>
</gene>
<dbReference type="EMBL" id="CP093344">
    <property type="protein sequence ID" value="WOG87162.1"/>
    <property type="molecule type" value="Genomic_DNA"/>
</dbReference>
<keyword evidence="3" id="KW-1185">Reference proteome</keyword>
<feature type="compositionally biased region" description="Basic residues" evidence="1">
    <location>
        <begin position="1"/>
        <end position="11"/>
    </location>
</feature>
<evidence type="ECO:0000256" key="1">
    <source>
        <dbReference type="SAM" id="MobiDB-lite"/>
    </source>
</evidence>
<protein>
    <submittedName>
        <fullName evidence="2">Uncharacterized protein</fullName>
    </submittedName>
</protein>
<dbReference type="PANTHER" id="PTHR34657:SF4">
    <property type="entry name" value="EMBRYO SAC DEVELOPMENT ARREST 6"/>
    <property type="match status" value="1"/>
</dbReference>